<dbReference type="PROSITE" id="PS50143">
    <property type="entry name" value="BIR_REPEAT_2"/>
    <property type="match status" value="2"/>
</dbReference>
<protein>
    <submittedName>
        <fullName evidence="4">Uncharacterized protein</fullName>
    </submittedName>
</protein>
<organism evidence="4 5">
    <name type="scientific">Circinella minor</name>
    <dbReference type="NCBI Taxonomy" id="1195481"/>
    <lineage>
        <taxon>Eukaryota</taxon>
        <taxon>Fungi</taxon>
        <taxon>Fungi incertae sedis</taxon>
        <taxon>Mucoromycota</taxon>
        <taxon>Mucoromycotina</taxon>
        <taxon>Mucoromycetes</taxon>
        <taxon>Mucorales</taxon>
        <taxon>Lichtheimiaceae</taxon>
        <taxon>Circinella</taxon>
    </lineage>
</organism>
<dbReference type="PANTHER" id="PTHR46771:SF5">
    <property type="entry name" value="DETERIN"/>
    <property type="match status" value="1"/>
</dbReference>
<keyword evidence="2" id="KW-0862">Zinc</keyword>
<dbReference type="CDD" id="cd00022">
    <property type="entry name" value="BIR"/>
    <property type="match status" value="1"/>
</dbReference>
<keyword evidence="5" id="KW-1185">Reference proteome</keyword>
<dbReference type="InterPro" id="IPR051190">
    <property type="entry name" value="Baculoviral_IAP"/>
</dbReference>
<accession>A0A8H7VIW9</accession>
<dbReference type="SMART" id="SM00238">
    <property type="entry name" value="BIR"/>
    <property type="match status" value="2"/>
</dbReference>
<dbReference type="OrthoDB" id="2196114at2759"/>
<evidence type="ECO:0000256" key="3">
    <source>
        <dbReference type="SAM" id="MobiDB-lite"/>
    </source>
</evidence>
<proteinExistence type="predicted"/>
<feature type="region of interest" description="Disordered" evidence="3">
    <location>
        <begin position="194"/>
        <end position="224"/>
    </location>
</feature>
<dbReference type="InterPro" id="IPR001370">
    <property type="entry name" value="BIR_rpt"/>
</dbReference>
<evidence type="ECO:0000313" key="4">
    <source>
        <dbReference type="EMBL" id="KAG2218153.1"/>
    </source>
</evidence>
<dbReference type="GO" id="GO:0046872">
    <property type="term" value="F:metal ion binding"/>
    <property type="evidence" value="ECO:0007669"/>
    <property type="project" value="UniProtKB-KW"/>
</dbReference>
<feature type="compositionally biased region" description="Polar residues" evidence="3">
    <location>
        <begin position="331"/>
        <end position="345"/>
    </location>
</feature>
<evidence type="ECO:0000256" key="1">
    <source>
        <dbReference type="ARBA" id="ARBA00022723"/>
    </source>
</evidence>
<dbReference type="PANTHER" id="PTHR46771">
    <property type="entry name" value="DETERIN"/>
    <property type="match status" value="1"/>
</dbReference>
<comment type="caution">
    <text evidence="4">The sequence shown here is derived from an EMBL/GenBank/DDBJ whole genome shotgun (WGS) entry which is preliminary data.</text>
</comment>
<dbReference type="Proteomes" id="UP000646827">
    <property type="component" value="Unassembled WGS sequence"/>
</dbReference>
<feature type="region of interest" description="Disordered" evidence="3">
    <location>
        <begin position="457"/>
        <end position="550"/>
    </location>
</feature>
<feature type="compositionally biased region" description="Basic and acidic residues" evidence="3">
    <location>
        <begin position="468"/>
        <end position="481"/>
    </location>
</feature>
<feature type="region of interest" description="Disordered" evidence="3">
    <location>
        <begin position="274"/>
        <end position="398"/>
    </location>
</feature>
<gene>
    <name evidence="4" type="ORF">INT45_007856</name>
</gene>
<dbReference type="Pfam" id="PF00653">
    <property type="entry name" value="BIR"/>
    <property type="match status" value="2"/>
</dbReference>
<feature type="compositionally biased region" description="Polar residues" evidence="3">
    <location>
        <begin position="206"/>
        <end position="224"/>
    </location>
</feature>
<sequence length="623" mass="70892">MNIFDNRVQSFQVNQRKWPHKGRLSAETLARSGFYYSPGPSRTDNVICFLCDARLDRWRNDSDPMERHGRMAPDCPWVILSFPHTQQALFVSENAKSTRLSTARVRTFKKNTQWPPKSMTRKNVPTAKKLAEAGFYYAPTKNEADRVACAYCLVTMTGMNRTTDLLAQHDSSCIFSTNKNADIKQGPITRQRLRASKNTPPLPSQPIESQSPGQPSSTSITLTPTKKIASIDDSIWDIGKAYAQKDRIVLTYSKKIQQQEQQKQQDISSILPKHLTEPTSTSSPSTSSSASSSSQKENNNRQETVSTKSQPKRAPKRKLDNDIKGKGKAISHQQTKKTLMTPSIPTTTTTTTTTTTFTAPIKEQQQTSSSIEPSSTTHLTDDTQQPQSSPIITSPNIQNTPLYDEIFNMEENDDLESLTFSPIRPINSFRHPTILQQHQGIMQSTPNTQLSRIKKSGLITTSDDDDDQMKGQKILEEEDPRKRLKPFSPPSSPSRRLNDNNRNYSLSPMTSPIYQMTSPNNQSYYSQSLWIPEEEEEEEDEEEEEEEVKEDSMIMTMENQNGNEDEFMEQVNELSEEELNMTVEEYIISLMNKEIENVETKSNEYIQQIQSTVDRIRQQIMNK</sequence>
<feature type="compositionally biased region" description="Acidic residues" evidence="3">
    <location>
        <begin position="532"/>
        <end position="549"/>
    </location>
</feature>
<keyword evidence="1" id="KW-0479">Metal-binding</keyword>
<name>A0A8H7VIW9_9FUNG</name>
<feature type="compositionally biased region" description="Polar residues" evidence="3">
    <location>
        <begin position="295"/>
        <end position="309"/>
    </location>
</feature>
<feature type="compositionally biased region" description="Polar residues" evidence="3">
    <location>
        <begin position="363"/>
        <end position="398"/>
    </location>
</feature>
<feature type="compositionally biased region" description="Polar residues" evidence="3">
    <location>
        <begin position="504"/>
        <end position="529"/>
    </location>
</feature>
<dbReference type="AlphaFoldDB" id="A0A8H7VIW9"/>
<dbReference type="Gene3D" id="1.10.1170.10">
    <property type="entry name" value="Inhibitor Of Apoptosis Protein (2mihbC-IAP-1), Chain A"/>
    <property type="match status" value="2"/>
</dbReference>
<dbReference type="EMBL" id="JAEPRB010000249">
    <property type="protein sequence ID" value="KAG2218153.1"/>
    <property type="molecule type" value="Genomic_DNA"/>
</dbReference>
<evidence type="ECO:0000256" key="2">
    <source>
        <dbReference type="ARBA" id="ARBA00022833"/>
    </source>
</evidence>
<dbReference type="SUPFAM" id="SSF57924">
    <property type="entry name" value="Inhibitor of apoptosis (IAP) repeat"/>
    <property type="match status" value="2"/>
</dbReference>
<feature type="compositionally biased region" description="Low complexity" evidence="3">
    <location>
        <begin position="346"/>
        <end position="358"/>
    </location>
</feature>
<feature type="compositionally biased region" description="Low complexity" evidence="3">
    <location>
        <begin position="278"/>
        <end position="294"/>
    </location>
</feature>
<evidence type="ECO:0000313" key="5">
    <source>
        <dbReference type="Proteomes" id="UP000646827"/>
    </source>
</evidence>
<reference evidence="4 5" key="1">
    <citation type="submission" date="2020-12" db="EMBL/GenBank/DDBJ databases">
        <title>Metabolic potential, ecology and presence of endohyphal bacteria is reflected in genomic diversity of Mucoromycotina.</title>
        <authorList>
            <person name="Muszewska A."/>
            <person name="Okrasinska A."/>
            <person name="Steczkiewicz K."/>
            <person name="Drgas O."/>
            <person name="Orlowska M."/>
            <person name="Perlinska-Lenart U."/>
            <person name="Aleksandrzak-Piekarczyk T."/>
            <person name="Szatraj K."/>
            <person name="Zielenkiewicz U."/>
            <person name="Pilsyk S."/>
            <person name="Malc E."/>
            <person name="Mieczkowski P."/>
            <person name="Kruszewska J.S."/>
            <person name="Biernat P."/>
            <person name="Pawlowska J."/>
        </authorList>
    </citation>
    <scope>NUCLEOTIDE SEQUENCE [LARGE SCALE GENOMIC DNA]</scope>
    <source>
        <strain evidence="4 5">CBS 142.35</strain>
    </source>
</reference>